<reference evidence="11 12" key="1">
    <citation type="submission" date="2007-03" db="EMBL/GenBank/DDBJ databases">
        <title>Complete sequence of Desulfotomaculum reducens MI-1.</title>
        <authorList>
            <consortium name="US DOE Joint Genome Institute"/>
            <person name="Copeland A."/>
            <person name="Lucas S."/>
            <person name="Lapidus A."/>
            <person name="Barry K."/>
            <person name="Detter J.C."/>
            <person name="Glavina del Rio T."/>
            <person name="Hammon N."/>
            <person name="Israni S."/>
            <person name="Dalin E."/>
            <person name="Tice H."/>
            <person name="Pitluck S."/>
            <person name="Sims D."/>
            <person name="Brettin T."/>
            <person name="Bruce D."/>
            <person name="Han C."/>
            <person name="Tapia R."/>
            <person name="Schmutz J."/>
            <person name="Larimer F."/>
            <person name="Land M."/>
            <person name="Hauser L."/>
            <person name="Kyrpides N."/>
            <person name="Kim E."/>
            <person name="Tebo B.M."/>
            <person name="Richardson P."/>
        </authorList>
    </citation>
    <scope>NUCLEOTIDE SEQUENCE [LARGE SCALE GENOMIC DNA]</scope>
    <source>
        <strain evidence="11 12">MI-1</strain>
    </source>
</reference>
<dbReference type="PANTHER" id="PTHR38662">
    <property type="entry name" value="COBALT TRANSPORT PROTEIN CBIN"/>
    <property type="match status" value="1"/>
</dbReference>
<organism evidence="11 12">
    <name type="scientific">Desulforamulus reducens (strain ATCC BAA-1160 / DSM 100696 / MI-1)</name>
    <name type="common">Desulfotomaculum reducens</name>
    <dbReference type="NCBI Taxonomy" id="349161"/>
    <lineage>
        <taxon>Bacteria</taxon>
        <taxon>Bacillati</taxon>
        <taxon>Bacillota</taxon>
        <taxon>Clostridia</taxon>
        <taxon>Eubacteriales</taxon>
        <taxon>Peptococcaceae</taxon>
        <taxon>Desulforamulus</taxon>
    </lineage>
</organism>
<comment type="similarity">
    <text evidence="10">Belongs to the CbiN family.</text>
</comment>
<keyword evidence="2 10" id="KW-0813">Transport</keyword>
<dbReference type="KEGG" id="drm:Dred_2732"/>
<keyword evidence="5 10" id="KW-0812">Transmembrane</keyword>
<keyword evidence="7 10" id="KW-0406">Ion transport</keyword>
<protein>
    <recommendedName>
        <fullName evidence="10">Cobalt transport protein CbiN</fullName>
    </recommendedName>
    <alternativeName>
        <fullName evidence="10">Energy-coupling factor transporter probable substrate-capture protein CbiN</fullName>
        <shortName evidence="10">ECF transporter S component CbiN</shortName>
    </alternativeName>
</protein>
<dbReference type="EMBL" id="CP000612">
    <property type="protein sequence ID" value="ABO51236.1"/>
    <property type="molecule type" value="Genomic_DNA"/>
</dbReference>
<accession>A4J833</accession>
<gene>
    <name evidence="10" type="primary">cbiN</name>
    <name evidence="11" type="ordered locus">Dred_2732</name>
</gene>
<comment type="subcellular location">
    <subcellularLocation>
        <location evidence="10">Cell membrane</location>
        <topology evidence="10">Multi-pass membrane protein</topology>
    </subcellularLocation>
</comment>
<dbReference type="InterPro" id="IPR003705">
    <property type="entry name" value="CbiN"/>
</dbReference>
<evidence type="ECO:0000256" key="5">
    <source>
        <dbReference type="ARBA" id="ARBA00022692"/>
    </source>
</evidence>
<dbReference type="eggNOG" id="COG1930">
    <property type="taxonomic scope" value="Bacteria"/>
</dbReference>
<dbReference type="PANTHER" id="PTHR38662:SF1">
    <property type="entry name" value="COBALT TRANSPORT PROTEIN CBIN"/>
    <property type="match status" value="1"/>
</dbReference>
<evidence type="ECO:0000256" key="9">
    <source>
        <dbReference type="ARBA" id="ARBA00023285"/>
    </source>
</evidence>
<dbReference type="HOGENOM" id="CLU_136197_2_0_9"/>
<dbReference type="GO" id="GO:0005886">
    <property type="term" value="C:plasma membrane"/>
    <property type="evidence" value="ECO:0007669"/>
    <property type="project" value="UniProtKB-SubCell"/>
</dbReference>
<dbReference type="NCBIfam" id="NF002780">
    <property type="entry name" value="PRK02898.1"/>
    <property type="match status" value="1"/>
</dbReference>
<evidence type="ECO:0000256" key="3">
    <source>
        <dbReference type="ARBA" id="ARBA00022475"/>
    </source>
</evidence>
<evidence type="ECO:0000256" key="8">
    <source>
        <dbReference type="ARBA" id="ARBA00023136"/>
    </source>
</evidence>
<evidence type="ECO:0000256" key="7">
    <source>
        <dbReference type="ARBA" id="ARBA00023065"/>
    </source>
</evidence>
<keyword evidence="12" id="KW-1185">Reference proteome</keyword>
<sequence length="108" mass="12064">MISSTRKLFSENRLLNYVLLGTVLILLIVPLLFLPNAPFEGADGQIEKVITQVDQNYQPWFEPLWEPPSTEVESFLFALQAAIGAGMVGYIIGFWHGKRKAAKKQGVS</sequence>
<evidence type="ECO:0000256" key="2">
    <source>
        <dbReference type="ARBA" id="ARBA00022448"/>
    </source>
</evidence>
<evidence type="ECO:0000313" key="11">
    <source>
        <dbReference type="EMBL" id="ABO51236.1"/>
    </source>
</evidence>
<dbReference type="Proteomes" id="UP000001556">
    <property type="component" value="Chromosome"/>
</dbReference>
<evidence type="ECO:0000256" key="1">
    <source>
        <dbReference type="ARBA" id="ARBA00022426"/>
    </source>
</evidence>
<keyword evidence="9 10" id="KW-0170">Cobalt</keyword>
<dbReference type="GO" id="GO:0015087">
    <property type="term" value="F:cobalt ion transmembrane transporter activity"/>
    <property type="evidence" value="ECO:0007669"/>
    <property type="project" value="UniProtKB-UniRule"/>
</dbReference>
<dbReference type="HAMAP" id="MF_00330">
    <property type="entry name" value="CbiN"/>
    <property type="match status" value="1"/>
</dbReference>
<dbReference type="RefSeq" id="WP_011879033.1">
    <property type="nucleotide sequence ID" value="NC_009253.1"/>
</dbReference>
<evidence type="ECO:0000256" key="10">
    <source>
        <dbReference type="HAMAP-Rule" id="MF_00330"/>
    </source>
</evidence>
<comment type="pathway">
    <text evidence="10">Cofactor biosynthesis; adenosylcobalamin biosynthesis.</text>
</comment>
<keyword evidence="1 10" id="KW-0171">Cobalt transport</keyword>
<keyword evidence="3 10" id="KW-1003">Cell membrane</keyword>
<proteinExistence type="inferred from homology"/>
<dbReference type="GO" id="GO:0009236">
    <property type="term" value="P:cobalamin biosynthetic process"/>
    <property type="evidence" value="ECO:0007669"/>
    <property type="project" value="UniProtKB-UniRule"/>
</dbReference>
<comment type="subunit">
    <text evidence="10">Forms an energy-coupling factor (ECF) transporter complex composed of an ATP-binding protein (A component, CbiO), a transmembrane protein (T component, CbiQ) and 2 possible substrate-capture proteins (S components, CbiM and CbiN) of unknown stoichimetry.</text>
</comment>
<feature type="transmembrane region" description="Helical" evidence="10">
    <location>
        <begin position="14"/>
        <end position="34"/>
    </location>
</feature>
<evidence type="ECO:0000256" key="4">
    <source>
        <dbReference type="ARBA" id="ARBA00022573"/>
    </source>
</evidence>
<name>A4J833_DESRM</name>
<dbReference type="Pfam" id="PF02553">
    <property type="entry name" value="CbiN"/>
    <property type="match status" value="1"/>
</dbReference>
<comment type="function">
    <text evidence="10">Part of the energy-coupling factor (ECF) transporter complex CbiMNOQ involved in cobalt import.</text>
</comment>
<dbReference type="OrthoDB" id="1551318at2"/>
<feature type="transmembrane region" description="Helical" evidence="10">
    <location>
        <begin position="75"/>
        <end position="95"/>
    </location>
</feature>
<dbReference type="STRING" id="349161.Dred_2732"/>
<keyword evidence="6 10" id="KW-1133">Transmembrane helix</keyword>
<evidence type="ECO:0000313" key="12">
    <source>
        <dbReference type="Proteomes" id="UP000001556"/>
    </source>
</evidence>
<evidence type="ECO:0000256" key="6">
    <source>
        <dbReference type="ARBA" id="ARBA00022989"/>
    </source>
</evidence>
<dbReference type="UniPathway" id="UPA00148"/>
<keyword evidence="4 10" id="KW-0169">Cobalamin biosynthesis</keyword>
<keyword evidence="8 10" id="KW-0472">Membrane</keyword>
<dbReference type="AlphaFoldDB" id="A4J833"/>